<dbReference type="EMBL" id="CP001670">
    <property type="protein sequence ID" value="AFZ81740.1"/>
    <property type="molecule type" value="Genomic_DNA"/>
</dbReference>
<keyword evidence="1" id="KW-0853">WD repeat</keyword>
<gene>
    <name evidence="4" type="ORF">BEWA_011580</name>
</gene>
<evidence type="ECO:0000256" key="1">
    <source>
        <dbReference type="ARBA" id="ARBA00022574"/>
    </source>
</evidence>
<accession>L0B1M9</accession>
<dbReference type="Gene3D" id="2.130.10.10">
    <property type="entry name" value="YVTN repeat-like/Quinoprotein amine dehydrogenase"/>
    <property type="match status" value="1"/>
</dbReference>
<dbReference type="SMART" id="SM00320">
    <property type="entry name" value="WD40"/>
    <property type="match status" value="4"/>
</dbReference>
<dbReference type="PANTHER" id="PTHR14221:SF0">
    <property type="entry name" value="WD REPEAT-CONTAINING PROTEIN 44"/>
    <property type="match status" value="1"/>
</dbReference>
<dbReference type="RefSeq" id="XP_004831406.1">
    <property type="nucleotide sequence ID" value="XM_004831349.1"/>
</dbReference>
<dbReference type="InterPro" id="IPR001680">
    <property type="entry name" value="WD40_rpt"/>
</dbReference>
<dbReference type="SUPFAM" id="SSF50978">
    <property type="entry name" value="WD40 repeat-like"/>
    <property type="match status" value="1"/>
</dbReference>
<dbReference type="InterPro" id="IPR015943">
    <property type="entry name" value="WD40/YVTN_repeat-like_dom_sf"/>
</dbReference>
<evidence type="ECO:0000313" key="4">
    <source>
        <dbReference type="EMBL" id="AFZ81740.1"/>
    </source>
</evidence>
<dbReference type="STRING" id="1537102.L0B1M9"/>
<evidence type="ECO:0000256" key="2">
    <source>
        <dbReference type="ARBA" id="ARBA00022737"/>
    </source>
</evidence>
<dbReference type="PANTHER" id="PTHR14221">
    <property type="entry name" value="WD REPEAT DOMAIN 44"/>
    <property type="match status" value="1"/>
</dbReference>
<evidence type="ECO:0000313" key="5">
    <source>
        <dbReference type="Proteomes" id="UP000031512"/>
    </source>
</evidence>
<evidence type="ECO:0000256" key="3">
    <source>
        <dbReference type="SAM" id="MobiDB-lite"/>
    </source>
</evidence>
<feature type="region of interest" description="Disordered" evidence="3">
    <location>
        <begin position="196"/>
        <end position="223"/>
    </location>
</feature>
<dbReference type="KEGG" id="beq:BEWA_011580"/>
<dbReference type="Proteomes" id="UP000031512">
    <property type="component" value="Chromosome 3"/>
</dbReference>
<dbReference type="InterPro" id="IPR036322">
    <property type="entry name" value="WD40_repeat_dom_sf"/>
</dbReference>
<keyword evidence="5" id="KW-1185">Reference proteome</keyword>
<organism evidence="4 5">
    <name type="scientific">Theileria equi strain WA</name>
    <dbReference type="NCBI Taxonomy" id="1537102"/>
    <lineage>
        <taxon>Eukaryota</taxon>
        <taxon>Sar</taxon>
        <taxon>Alveolata</taxon>
        <taxon>Apicomplexa</taxon>
        <taxon>Aconoidasida</taxon>
        <taxon>Piroplasmida</taxon>
        <taxon>Theileriidae</taxon>
        <taxon>Theileria</taxon>
    </lineage>
</organism>
<dbReference type="InterPro" id="IPR040324">
    <property type="entry name" value="WDR44/Dgr2"/>
</dbReference>
<dbReference type="VEuPathDB" id="PiroplasmaDB:BEWA_011580"/>
<keyword evidence="2" id="KW-0677">Repeat</keyword>
<sequence>MNNTEIYHTELLENVVSKDDSDSNDVCFIRLLENLKDGCTLHSFPVTSSIDRFDNSINEEEEEENGLCELDEYSGNLNGSKKWENTDFTTYGLKKDQRKTAYFNRRHEPEYHYLKYFSRNKKLRTESLEIICDKIYGLELHNSNENIERSILDEALSNKSLGSKDRYCEEFQNNKICKNTWFSSLVSDLIEDSGNNASINSVSSEKPIKVSEPDETFQPLPTPNSDQFYLEIEGAVSNFEGPESSIKEDDGIMVEPPLPGPEDDLHIPKGSCNSKELVSHSKEMIIHMASSAMKGDQTDIKKHSDLNVPGSANNENNQVLSGTLIPNLETANKNIKSDVRNASSFHISSDHLNLAVGTTDGMIHLWSFLAREYTFEGLRINDTWCADPLIWRSLGSKPKLSVKAHLTDIISIYVNPVCEDGSEVSCIIASSGYDYHVKIWSFYKCQSRLDLISDFILEQIPINVSLLPRSYKIIVATQMGIVELWKLEVPGNMNETSSKRIKHTIKVENSVDTGKEITNASISERGKYYAIGTSNGLVILYDTNLALIGTYLCKNRRGYYANGRPVTGLCWNSGETIILVTTSDSRIRLLSTRSDENGKLPYLEKLKGHRNVTCKIGAKFFGREDEYILCPSESGHIYIWTNNQCGSFRSSISNKLSTTRYSERIRLPSGTLLSSIGLYNVEQWAHIMPTILKQEYKFKGDKTQPNGCLWSCKKMHNKGMDAKNSDPRDDVLLITVENGQELKYSILSLQCFEFEV</sequence>
<dbReference type="AlphaFoldDB" id="L0B1M9"/>
<dbReference type="GeneID" id="15805495"/>
<dbReference type="eggNOG" id="KOG0283">
    <property type="taxonomic scope" value="Eukaryota"/>
</dbReference>
<proteinExistence type="predicted"/>
<protein>
    <submittedName>
        <fullName evidence="4">Uncharacterized protein</fullName>
    </submittedName>
</protein>
<reference evidence="4 5" key="1">
    <citation type="journal article" date="2012" name="BMC Genomics">
        <title>Comparative genomic analysis and phylogenetic position of Theileria equi.</title>
        <authorList>
            <person name="Kappmeyer L.S."/>
            <person name="Thiagarajan M."/>
            <person name="Herndon D.R."/>
            <person name="Ramsay J.D."/>
            <person name="Caler E."/>
            <person name="Djikeng A."/>
            <person name="Gillespie J.J."/>
            <person name="Lau A.O."/>
            <person name="Roalson E.H."/>
            <person name="Silva J.C."/>
            <person name="Silva M.G."/>
            <person name="Suarez C.E."/>
            <person name="Ueti M.W."/>
            <person name="Nene V.M."/>
            <person name="Mealey R.H."/>
            <person name="Knowles D.P."/>
            <person name="Brayton K.A."/>
        </authorList>
    </citation>
    <scope>NUCLEOTIDE SEQUENCE [LARGE SCALE GENOMIC DNA]</scope>
    <source>
        <strain evidence="4 5">WA</strain>
    </source>
</reference>
<dbReference type="OrthoDB" id="1068471at2759"/>
<name>L0B1M9_THEEQ</name>